<comment type="caution">
    <text evidence="1">The sequence shown here is derived from an EMBL/GenBank/DDBJ whole genome shotgun (WGS) entry which is preliminary data.</text>
</comment>
<sequence>MPERNPQLAASLFQSRKGIAGSTTIVIAGSALILRRVTYSRMSDQQHWYVAALAARLALAVTPVVGTELLESQIQTVVFGVAPPENLISKRRSKRSLSLE</sequence>
<protein>
    <submittedName>
        <fullName evidence="1">Uncharacterized protein</fullName>
    </submittedName>
</protein>
<dbReference type="Proteomes" id="UP000189835">
    <property type="component" value="Unassembled WGS sequence"/>
</dbReference>
<dbReference type="AlphaFoldDB" id="A0A1V4BQ32"/>
<evidence type="ECO:0000313" key="1">
    <source>
        <dbReference type="EMBL" id="OPF16115.1"/>
    </source>
</evidence>
<accession>A0A1V4BQ32</accession>
<gene>
    <name evidence="1" type="ORF">B1L04_27570</name>
</gene>
<dbReference type="EMBL" id="MVGR01000005">
    <property type="protein sequence ID" value="OPF16115.1"/>
    <property type="molecule type" value="Genomic_DNA"/>
</dbReference>
<organism evidence="1 2">
    <name type="scientific">Microcystis aeruginosa KW</name>
    <dbReference type="NCBI Taxonomy" id="1960155"/>
    <lineage>
        <taxon>Bacteria</taxon>
        <taxon>Bacillati</taxon>
        <taxon>Cyanobacteriota</taxon>
        <taxon>Cyanophyceae</taxon>
        <taxon>Oscillatoriophycideae</taxon>
        <taxon>Chroococcales</taxon>
        <taxon>Microcystaceae</taxon>
        <taxon>Microcystis</taxon>
    </lineage>
</organism>
<proteinExistence type="predicted"/>
<name>A0A1V4BQ32_MICAE</name>
<reference evidence="1 2" key="1">
    <citation type="submission" date="2017-02" db="EMBL/GenBank/DDBJ databases">
        <title>Genome sequence of Microcystis aeruginosa KW.</title>
        <authorList>
            <person name="Oh H.-M."/>
            <person name="Ahn C.-Y."/>
            <person name="Jeong H."/>
            <person name="Srivastava A."/>
            <person name="Lee H.-G."/>
            <person name="Kang S.-R."/>
        </authorList>
    </citation>
    <scope>NUCLEOTIDE SEQUENCE [LARGE SCALE GENOMIC DNA]</scope>
    <source>
        <strain evidence="1 2">KW</strain>
    </source>
</reference>
<evidence type="ECO:0000313" key="2">
    <source>
        <dbReference type="Proteomes" id="UP000189835"/>
    </source>
</evidence>